<evidence type="ECO:0008006" key="3">
    <source>
        <dbReference type="Google" id="ProtNLM"/>
    </source>
</evidence>
<gene>
    <name evidence="1" type="ORF">GOC83_13800</name>
</gene>
<dbReference type="SUPFAM" id="SSF52172">
    <property type="entry name" value="CheY-like"/>
    <property type="match status" value="1"/>
</dbReference>
<proteinExistence type="predicted"/>
<evidence type="ECO:0000313" key="1">
    <source>
        <dbReference type="EMBL" id="NLV07206.1"/>
    </source>
</evidence>
<dbReference type="InterPro" id="IPR011006">
    <property type="entry name" value="CheY-like_superfamily"/>
</dbReference>
<accession>A0A847U3E0</accession>
<name>A0A847U3E0_9EURY</name>
<organism evidence="1 2">
    <name type="scientific">Haloarcula rubripromontorii</name>
    <dbReference type="NCBI Taxonomy" id="1705562"/>
    <lineage>
        <taxon>Archaea</taxon>
        <taxon>Methanobacteriati</taxon>
        <taxon>Methanobacteriota</taxon>
        <taxon>Stenosarchaea group</taxon>
        <taxon>Halobacteria</taxon>
        <taxon>Halobacteriales</taxon>
        <taxon>Haloarculaceae</taxon>
        <taxon>Haloarcula</taxon>
    </lineage>
</organism>
<dbReference type="Proteomes" id="UP000610611">
    <property type="component" value="Unassembled WGS sequence"/>
</dbReference>
<dbReference type="Gene3D" id="3.40.50.2300">
    <property type="match status" value="1"/>
</dbReference>
<reference evidence="1" key="1">
    <citation type="submission" date="2019-12" db="EMBL/GenBank/DDBJ databases">
        <title>The whole-genome sequencing of Haloarcula japonica strain pws8.</title>
        <authorList>
            <person name="Verma D.K."/>
            <person name="Gopal K."/>
            <person name="Prasad E.S."/>
        </authorList>
    </citation>
    <scope>NUCLEOTIDE SEQUENCE</scope>
    <source>
        <strain evidence="1">Pws8</strain>
    </source>
</reference>
<dbReference type="AlphaFoldDB" id="A0A847U3E0"/>
<sequence>MNKPDDATRPPAEAARVLYVDDDQLLLDLQADIAAEREAIELVTTTDTDRAKALLDDREFDYVVVGGKRTVTAACRFAREVRAAHPDTPLVRYDWEASGDDVDAVFDSVLEKQVEATGTVQLLDRVRWLDD</sequence>
<evidence type="ECO:0000313" key="2">
    <source>
        <dbReference type="Proteomes" id="UP000610611"/>
    </source>
</evidence>
<protein>
    <recommendedName>
        <fullName evidence="3">Response regulatory domain-containing protein</fullName>
    </recommendedName>
</protein>
<comment type="caution">
    <text evidence="1">The sequence shown here is derived from an EMBL/GenBank/DDBJ whole genome shotgun (WGS) entry which is preliminary data.</text>
</comment>
<dbReference type="EMBL" id="WOWB01000001">
    <property type="protein sequence ID" value="NLV07206.1"/>
    <property type="molecule type" value="Genomic_DNA"/>
</dbReference>
<dbReference type="RefSeq" id="WP_170083801.1">
    <property type="nucleotide sequence ID" value="NZ_WOWB01000001.1"/>
</dbReference>